<sequence length="387" mass="41913">MGIPPEAASEYKGIPSRVIAGLNVDGETRPILVNNEGALIGSVFGAPLLYSARNGTANWMKSPPGAVFQKGPSMFSVKMYVDNTNDDWASVVIPVNEMKVTDLTEAMWTYWMTNAESGGLNIVVWVHDPTDFSKRAEITQLMGLVSKDAGFNVETLNLTDTELFYYGENVSGSDLTAGTNYTWAQFQADPLFSTWRIYRITFDLGWLGATVQEDVWLTEITINGQQIPLKPSGDFYTNTVIAQQTMVADAKAAGDVYSGSAGSGVDWDFPLGGSGEITQVVMQHNAQLTDRFVLYLFGQPPTSMKNNNVANTSPVLADALFFLGAVEFDAMRYIQTGDAWTLASVSTLGGLPIHHDNFTVFGILVGQDGGTTVAEALTITMTSVNET</sequence>
<accession>A0A0F9C6X7</accession>
<proteinExistence type="predicted"/>
<protein>
    <submittedName>
        <fullName evidence="1">Uncharacterized protein</fullName>
    </submittedName>
</protein>
<evidence type="ECO:0000313" key="1">
    <source>
        <dbReference type="EMBL" id="KKK92356.1"/>
    </source>
</evidence>
<name>A0A0F9C6X7_9ZZZZ</name>
<dbReference type="EMBL" id="LAZR01048248">
    <property type="protein sequence ID" value="KKK92356.1"/>
    <property type="molecule type" value="Genomic_DNA"/>
</dbReference>
<comment type="caution">
    <text evidence="1">The sequence shown here is derived from an EMBL/GenBank/DDBJ whole genome shotgun (WGS) entry which is preliminary data.</text>
</comment>
<gene>
    <name evidence="1" type="ORF">LCGC14_2703760</name>
</gene>
<organism evidence="1">
    <name type="scientific">marine sediment metagenome</name>
    <dbReference type="NCBI Taxonomy" id="412755"/>
    <lineage>
        <taxon>unclassified sequences</taxon>
        <taxon>metagenomes</taxon>
        <taxon>ecological metagenomes</taxon>
    </lineage>
</organism>
<reference evidence="1" key="1">
    <citation type="journal article" date="2015" name="Nature">
        <title>Complex archaea that bridge the gap between prokaryotes and eukaryotes.</title>
        <authorList>
            <person name="Spang A."/>
            <person name="Saw J.H."/>
            <person name="Jorgensen S.L."/>
            <person name="Zaremba-Niedzwiedzka K."/>
            <person name="Martijn J."/>
            <person name="Lind A.E."/>
            <person name="van Eijk R."/>
            <person name="Schleper C."/>
            <person name="Guy L."/>
            <person name="Ettema T.J."/>
        </authorList>
    </citation>
    <scope>NUCLEOTIDE SEQUENCE</scope>
</reference>
<dbReference type="AlphaFoldDB" id="A0A0F9C6X7"/>